<organism evidence="2 3">
    <name type="scientific">Suillus placidus</name>
    <dbReference type="NCBI Taxonomy" id="48579"/>
    <lineage>
        <taxon>Eukaryota</taxon>
        <taxon>Fungi</taxon>
        <taxon>Dikarya</taxon>
        <taxon>Basidiomycota</taxon>
        <taxon>Agaricomycotina</taxon>
        <taxon>Agaricomycetes</taxon>
        <taxon>Agaricomycetidae</taxon>
        <taxon>Boletales</taxon>
        <taxon>Suillineae</taxon>
        <taxon>Suillaceae</taxon>
        <taxon>Suillus</taxon>
    </lineage>
</organism>
<evidence type="ECO:0000313" key="3">
    <source>
        <dbReference type="Proteomes" id="UP000714275"/>
    </source>
</evidence>
<dbReference type="EMBL" id="JABBWD010000017">
    <property type="protein sequence ID" value="KAG1778174.1"/>
    <property type="molecule type" value="Genomic_DNA"/>
</dbReference>
<reference evidence="2" key="1">
    <citation type="journal article" date="2020" name="New Phytol.">
        <title>Comparative genomics reveals dynamic genome evolution in host specialist ectomycorrhizal fungi.</title>
        <authorList>
            <person name="Lofgren L.A."/>
            <person name="Nguyen N.H."/>
            <person name="Vilgalys R."/>
            <person name="Ruytinx J."/>
            <person name="Liao H.L."/>
            <person name="Branco S."/>
            <person name="Kuo A."/>
            <person name="LaButti K."/>
            <person name="Lipzen A."/>
            <person name="Andreopoulos W."/>
            <person name="Pangilinan J."/>
            <person name="Riley R."/>
            <person name="Hundley H."/>
            <person name="Na H."/>
            <person name="Barry K."/>
            <person name="Grigoriev I.V."/>
            <person name="Stajich J.E."/>
            <person name="Kennedy P.G."/>
        </authorList>
    </citation>
    <scope>NUCLEOTIDE SEQUENCE</scope>
    <source>
        <strain evidence="2">DOB743</strain>
    </source>
</reference>
<evidence type="ECO:0000256" key="1">
    <source>
        <dbReference type="SAM" id="Phobius"/>
    </source>
</evidence>
<dbReference type="Proteomes" id="UP000714275">
    <property type="component" value="Unassembled WGS sequence"/>
</dbReference>
<name>A0A9P6ZWN5_9AGAM</name>
<proteinExistence type="predicted"/>
<dbReference type="AlphaFoldDB" id="A0A9P6ZWN5"/>
<keyword evidence="1" id="KW-0812">Transmembrane</keyword>
<comment type="caution">
    <text evidence="2">The sequence shown here is derived from an EMBL/GenBank/DDBJ whole genome shotgun (WGS) entry which is preliminary data.</text>
</comment>
<accession>A0A9P6ZWN5</accession>
<feature type="transmembrane region" description="Helical" evidence="1">
    <location>
        <begin position="33"/>
        <end position="56"/>
    </location>
</feature>
<protein>
    <submittedName>
        <fullName evidence="2">Uncharacterized protein</fullName>
    </submittedName>
</protein>
<sequence>MLPPSVSEVRTNGSAVILAYIDTILQLDLGNTFGALFIGVVLAAVVFGLTSVQASIYLQAHRSPGITFFRLVVIWLWIFDALHLASSIHCIYYYLVTNHANFGMLMEIVWSLKLQVVINVSCVSCAL</sequence>
<keyword evidence="1" id="KW-0472">Membrane</keyword>
<gene>
    <name evidence="2" type="ORF">EV702DRAFT_191779</name>
</gene>
<keyword evidence="1" id="KW-1133">Transmembrane helix</keyword>
<feature type="transmembrane region" description="Helical" evidence="1">
    <location>
        <begin position="68"/>
        <end position="95"/>
    </location>
</feature>
<keyword evidence="3" id="KW-1185">Reference proteome</keyword>
<evidence type="ECO:0000313" key="2">
    <source>
        <dbReference type="EMBL" id="KAG1778174.1"/>
    </source>
</evidence>
<dbReference type="OrthoDB" id="2690748at2759"/>